<accession>A0ABV7WLK9</accession>
<comment type="caution">
    <text evidence="3">The sequence shown here is derived from an EMBL/GenBank/DDBJ whole genome shotgun (WGS) entry which is preliminary data.</text>
</comment>
<dbReference type="PANTHER" id="PTHR30399">
    <property type="entry name" value="UNCHARACTERIZED PROTEIN YGJP"/>
    <property type="match status" value="1"/>
</dbReference>
<proteinExistence type="predicted"/>
<dbReference type="RefSeq" id="WP_340291626.1">
    <property type="nucleotide sequence ID" value="NZ_JBBEOI010000044.1"/>
</dbReference>
<evidence type="ECO:0000256" key="1">
    <source>
        <dbReference type="SAM" id="MobiDB-lite"/>
    </source>
</evidence>
<dbReference type="GO" id="GO:0016787">
    <property type="term" value="F:hydrolase activity"/>
    <property type="evidence" value="ECO:0007669"/>
    <property type="project" value="UniProtKB-KW"/>
</dbReference>
<dbReference type="InterPro" id="IPR002725">
    <property type="entry name" value="YgjP-like_metallopeptidase"/>
</dbReference>
<dbReference type="InterPro" id="IPR053136">
    <property type="entry name" value="UTP_pyrophosphatase-like"/>
</dbReference>
<evidence type="ECO:0000313" key="4">
    <source>
        <dbReference type="Proteomes" id="UP001595685"/>
    </source>
</evidence>
<name>A0ABV7WLK9_9MICO</name>
<dbReference type="CDD" id="cd07344">
    <property type="entry name" value="M48_yhfN_like"/>
    <property type="match status" value="1"/>
</dbReference>
<protein>
    <submittedName>
        <fullName evidence="3">M48 family metallopeptidase</fullName>
        <ecNumber evidence="3">3.4.24.-</ecNumber>
    </submittedName>
</protein>
<keyword evidence="4" id="KW-1185">Reference proteome</keyword>
<evidence type="ECO:0000259" key="2">
    <source>
        <dbReference type="Pfam" id="PF01863"/>
    </source>
</evidence>
<dbReference type="EC" id="3.4.24.-" evidence="3"/>
<feature type="domain" description="YgjP-like metallopeptidase" evidence="2">
    <location>
        <begin position="85"/>
        <end position="148"/>
    </location>
</feature>
<keyword evidence="3" id="KW-0378">Hydrolase</keyword>
<dbReference type="Proteomes" id="UP001595685">
    <property type="component" value="Unassembled WGS sequence"/>
</dbReference>
<evidence type="ECO:0000313" key="3">
    <source>
        <dbReference type="EMBL" id="MFC3690430.1"/>
    </source>
</evidence>
<dbReference type="EMBL" id="JBHRWW010000023">
    <property type="protein sequence ID" value="MFC3690430.1"/>
    <property type="molecule type" value="Genomic_DNA"/>
</dbReference>
<feature type="compositionally biased region" description="Basic and acidic residues" evidence="1">
    <location>
        <begin position="162"/>
        <end position="178"/>
    </location>
</feature>
<dbReference type="PANTHER" id="PTHR30399:SF1">
    <property type="entry name" value="UTP PYROPHOSPHATASE"/>
    <property type="match status" value="1"/>
</dbReference>
<feature type="region of interest" description="Disordered" evidence="1">
    <location>
        <begin position="155"/>
        <end position="178"/>
    </location>
</feature>
<sequence length="178" mass="20153">MEVRRSARRRRTVSAHREGDRVVVLVPARLSAAEERRWVERMVERLAGSEARRRPSDQELLARATALSSRYLGGRAVPRSVRWSTTQQHRWGSCTPSDGSVRISERAKGLPGWVLDYVVLHELAHLLVASHGPEFWAELTAYPRTERARGFLEGYDTATRGSHPDGEHGAEDDRPHEV</sequence>
<dbReference type="Pfam" id="PF01863">
    <property type="entry name" value="YgjP-like"/>
    <property type="match status" value="1"/>
</dbReference>
<reference evidence="4" key="1">
    <citation type="journal article" date="2019" name="Int. J. Syst. Evol. Microbiol.">
        <title>The Global Catalogue of Microorganisms (GCM) 10K type strain sequencing project: providing services to taxonomists for standard genome sequencing and annotation.</title>
        <authorList>
            <consortium name="The Broad Institute Genomics Platform"/>
            <consortium name="The Broad Institute Genome Sequencing Center for Infectious Disease"/>
            <person name="Wu L."/>
            <person name="Ma J."/>
        </authorList>
    </citation>
    <scope>NUCLEOTIDE SEQUENCE [LARGE SCALE GENOMIC DNA]</scope>
    <source>
        <strain evidence="4">NCAIM B.02333</strain>
    </source>
</reference>
<gene>
    <name evidence="3" type="ORF">ACFOLH_18935</name>
</gene>
<dbReference type="Gene3D" id="3.30.2010.10">
    <property type="entry name" value="Metalloproteases ('zincins'), catalytic domain"/>
    <property type="match status" value="1"/>
</dbReference>
<organism evidence="3 4">
    <name type="scientific">Aquipuribacter hungaricus</name>
    <dbReference type="NCBI Taxonomy" id="545624"/>
    <lineage>
        <taxon>Bacteria</taxon>
        <taxon>Bacillati</taxon>
        <taxon>Actinomycetota</taxon>
        <taxon>Actinomycetes</taxon>
        <taxon>Micrococcales</taxon>
        <taxon>Intrasporangiaceae</taxon>
        <taxon>Aquipuribacter</taxon>
    </lineage>
</organism>